<keyword evidence="3" id="KW-1185">Reference proteome</keyword>
<evidence type="ECO:0000313" key="2">
    <source>
        <dbReference type="EMBL" id="KAG2332529.1"/>
    </source>
</evidence>
<feature type="compositionally biased region" description="Basic and acidic residues" evidence="1">
    <location>
        <begin position="100"/>
        <end position="112"/>
    </location>
</feature>
<reference evidence="2 3" key="1">
    <citation type="submission" date="2020-02" db="EMBL/GenBank/DDBJ databases">
        <authorList>
            <person name="Ma Q."/>
            <person name="Huang Y."/>
            <person name="Song X."/>
            <person name="Pei D."/>
        </authorList>
    </citation>
    <scope>NUCLEOTIDE SEQUENCE [LARGE SCALE GENOMIC DNA]</scope>
    <source>
        <strain evidence="2">Sxm20200214</strain>
        <tissue evidence="2">Leaf</tissue>
    </source>
</reference>
<comment type="caution">
    <text evidence="2">The sequence shown here is derived from an EMBL/GenBank/DDBJ whole genome shotgun (WGS) entry which is preliminary data.</text>
</comment>
<organism evidence="2 3">
    <name type="scientific">Brassica carinata</name>
    <name type="common">Ethiopian mustard</name>
    <name type="synonym">Abyssinian cabbage</name>
    <dbReference type="NCBI Taxonomy" id="52824"/>
    <lineage>
        <taxon>Eukaryota</taxon>
        <taxon>Viridiplantae</taxon>
        <taxon>Streptophyta</taxon>
        <taxon>Embryophyta</taxon>
        <taxon>Tracheophyta</taxon>
        <taxon>Spermatophyta</taxon>
        <taxon>Magnoliopsida</taxon>
        <taxon>eudicotyledons</taxon>
        <taxon>Gunneridae</taxon>
        <taxon>Pentapetalae</taxon>
        <taxon>rosids</taxon>
        <taxon>malvids</taxon>
        <taxon>Brassicales</taxon>
        <taxon>Brassicaceae</taxon>
        <taxon>Brassiceae</taxon>
        <taxon>Brassica</taxon>
    </lineage>
</organism>
<protein>
    <submittedName>
        <fullName evidence="2">Uncharacterized protein</fullName>
    </submittedName>
</protein>
<evidence type="ECO:0000256" key="1">
    <source>
        <dbReference type="SAM" id="MobiDB-lite"/>
    </source>
</evidence>
<dbReference type="Proteomes" id="UP000886595">
    <property type="component" value="Unassembled WGS sequence"/>
</dbReference>
<accession>A0A8X8BBP4</accession>
<dbReference type="EMBL" id="JAAMPC010000001">
    <property type="protein sequence ID" value="KAG2332529.1"/>
    <property type="molecule type" value="Genomic_DNA"/>
</dbReference>
<feature type="region of interest" description="Disordered" evidence="1">
    <location>
        <begin position="88"/>
        <end position="112"/>
    </location>
</feature>
<proteinExistence type="predicted"/>
<sequence>MDDLRLIKESGGFRKDVKQFSASYQEPSTSREVLERQGTLLSLEGNSTEYGHGFSFSNHSGFTRKSQRYVEGLISRRGRSRKENQKAFFRNYMGRRRKKKDWEPKERQRSRF</sequence>
<gene>
    <name evidence="2" type="ORF">Bca52824_003709</name>
</gene>
<evidence type="ECO:0000313" key="3">
    <source>
        <dbReference type="Proteomes" id="UP000886595"/>
    </source>
</evidence>
<dbReference type="AlphaFoldDB" id="A0A8X8BBP4"/>
<name>A0A8X8BBP4_BRACI</name>